<keyword evidence="3" id="KW-1185">Reference proteome</keyword>
<dbReference type="AlphaFoldDB" id="A0A9K3D986"/>
<dbReference type="Proteomes" id="UP000265618">
    <property type="component" value="Unassembled WGS sequence"/>
</dbReference>
<comment type="caution">
    <text evidence="2">The sequence shown here is derived from an EMBL/GenBank/DDBJ whole genome shotgun (WGS) entry which is preliminary data.</text>
</comment>
<gene>
    <name evidence="2" type="ORF">KIPB_012667</name>
</gene>
<organism evidence="2 3">
    <name type="scientific">Kipferlia bialata</name>
    <dbReference type="NCBI Taxonomy" id="797122"/>
    <lineage>
        <taxon>Eukaryota</taxon>
        <taxon>Metamonada</taxon>
        <taxon>Carpediemonas-like organisms</taxon>
        <taxon>Kipferlia</taxon>
    </lineage>
</organism>
<accession>A0A9K3D986</accession>
<sequence>MCIAAVNEGVDTGTVSLSLHALLSNPSLSPSVACVLCTHILGCPYGMTSQVERLLAQAGWSPESNTTDKSDNSPVLDTRTPYTPPTPRPCLPVTLMPCVLSLLSTLISGLSRVDEEVLAYACGCIGWLANVHPGDAYTLSVHAVMAAIEGRCCIEGGRERDACTLSVHAVMGGKEGRCGVEGGGERDGGAEAPSTDARTPKRPLMAVPPPLLVLWYTLIGEPNLPQDTPSVSGVPASAERPPFSLMSSTARSRAKAVSWQCLCRALSLPPFLQ</sequence>
<feature type="region of interest" description="Disordered" evidence="1">
    <location>
        <begin position="178"/>
        <end position="202"/>
    </location>
</feature>
<feature type="non-terminal residue" evidence="2">
    <location>
        <position position="1"/>
    </location>
</feature>
<protein>
    <submittedName>
        <fullName evidence="2">Uncharacterized protein</fullName>
    </submittedName>
</protein>
<name>A0A9K3D986_9EUKA</name>
<dbReference type="EMBL" id="BDIP01005686">
    <property type="protein sequence ID" value="GIQ90025.1"/>
    <property type="molecule type" value="Genomic_DNA"/>
</dbReference>
<proteinExistence type="predicted"/>
<evidence type="ECO:0000313" key="3">
    <source>
        <dbReference type="Proteomes" id="UP000265618"/>
    </source>
</evidence>
<reference evidence="2 3" key="1">
    <citation type="journal article" date="2018" name="PLoS ONE">
        <title>The draft genome of Kipferlia bialata reveals reductive genome evolution in fornicate parasites.</title>
        <authorList>
            <person name="Tanifuji G."/>
            <person name="Takabayashi S."/>
            <person name="Kume K."/>
            <person name="Takagi M."/>
            <person name="Nakayama T."/>
            <person name="Kamikawa R."/>
            <person name="Inagaki Y."/>
            <person name="Hashimoto T."/>
        </authorList>
    </citation>
    <scope>NUCLEOTIDE SEQUENCE [LARGE SCALE GENOMIC DNA]</scope>
    <source>
        <strain evidence="2">NY0173</strain>
    </source>
</reference>
<evidence type="ECO:0000313" key="2">
    <source>
        <dbReference type="EMBL" id="GIQ90025.1"/>
    </source>
</evidence>
<feature type="compositionally biased region" description="Basic and acidic residues" evidence="1">
    <location>
        <begin position="178"/>
        <end position="189"/>
    </location>
</feature>
<evidence type="ECO:0000256" key="1">
    <source>
        <dbReference type="SAM" id="MobiDB-lite"/>
    </source>
</evidence>
<feature type="region of interest" description="Disordered" evidence="1">
    <location>
        <begin position="60"/>
        <end position="84"/>
    </location>
</feature>